<dbReference type="InterPro" id="IPR010331">
    <property type="entry name" value="ExoD"/>
</dbReference>
<keyword evidence="1" id="KW-1133">Transmembrane helix</keyword>
<sequence>MERDWEDNEEVTREPRNLAELIAVIEAIESPSGQISFDEVLEAAGRRSFGPLLLLAGVVTLMPIISGIPGVPSLMGLFTLLVCVQLLIGRRTFWLPGWLRNRKLSSDKLRKGLKWMRKPARLVDRMLYRRLSFMVGKSSMQLIAVVCVLLALAMPPMEFVPFTVNIAGVALTLFGLALIARDGLLALIAFAISGTTMAGIIYYLI</sequence>
<dbReference type="RefSeq" id="WP_114480589.1">
    <property type="nucleotide sequence ID" value="NZ_QPII01000020.1"/>
</dbReference>
<dbReference type="AlphaFoldDB" id="A0A368TQC7"/>
<dbReference type="Proteomes" id="UP000252405">
    <property type="component" value="Unassembled WGS sequence"/>
</dbReference>
<feature type="transmembrane region" description="Helical" evidence="1">
    <location>
        <begin position="159"/>
        <end position="179"/>
    </location>
</feature>
<feature type="transmembrane region" description="Helical" evidence="1">
    <location>
        <begin position="131"/>
        <end position="153"/>
    </location>
</feature>
<keyword evidence="1" id="KW-0472">Membrane</keyword>
<evidence type="ECO:0000313" key="3">
    <source>
        <dbReference type="Proteomes" id="UP000252405"/>
    </source>
</evidence>
<accession>A0A368TQC7</accession>
<dbReference type="EMBL" id="QPII01000020">
    <property type="protein sequence ID" value="RCV86800.1"/>
    <property type="molecule type" value="Genomic_DNA"/>
</dbReference>
<dbReference type="PANTHER" id="PTHR41795:SF1">
    <property type="entry name" value="EXOPOLYSACCHARIDE SYNTHESIS PROTEIN"/>
    <property type="match status" value="1"/>
</dbReference>
<evidence type="ECO:0000256" key="1">
    <source>
        <dbReference type="SAM" id="Phobius"/>
    </source>
</evidence>
<gene>
    <name evidence="2" type="ORF">DU505_19225</name>
</gene>
<comment type="caution">
    <text evidence="2">The sequence shown here is derived from an EMBL/GenBank/DDBJ whole genome shotgun (WGS) entry which is preliminary data.</text>
</comment>
<proteinExistence type="predicted"/>
<dbReference type="OrthoDB" id="8635607at2"/>
<keyword evidence="1" id="KW-0812">Transmembrane</keyword>
<dbReference type="PANTHER" id="PTHR41795">
    <property type="entry name" value="EXOPOLYSACCHARIDE SYNTHESIS PROTEIN"/>
    <property type="match status" value="1"/>
</dbReference>
<feature type="transmembrane region" description="Helical" evidence="1">
    <location>
        <begin position="184"/>
        <end position="204"/>
    </location>
</feature>
<evidence type="ECO:0000313" key="2">
    <source>
        <dbReference type="EMBL" id="RCV86800.1"/>
    </source>
</evidence>
<organism evidence="2 3">
    <name type="scientific">Billgrantia montanilacus</name>
    <dbReference type="NCBI Taxonomy" id="2282305"/>
    <lineage>
        <taxon>Bacteria</taxon>
        <taxon>Pseudomonadati</taxon>
        <taxon>Pseudomonadota</taxon>
        <taxon>Gammaproteobacteria</taxon>
        <taxon>Oceanospirillales</taxon>
        <taxon>Halomonadaceae</taxon>
        <taxon>Billgrantia</taxon>
    </lineage>
</organism>
<dbReference type="Pfam" id="PF06055">
    <property type="entry name" value="ExoD"/>
    <property type="match status" value="1"/>
</dbReference>
<protein>
    <submittedName>
        <fullName evidence="2">Exopolysaccharide biosynthesis protein</fullName>
    </submittedName>
</protein>
<feature type="transmembrane region" description="Helical" evidence="1">
    <location>
        <begin position="49"/>
        <end position="68"/>
    </location>
</feature>
<keyword evidence="3" id="KW-1185">Reference proteome</keyword>
<feature type="transmembrane region" description="Helical" evidence="1">
    <location>
        <begin position="74"/>
        <end position="93"/>
    </location>
</feature>
<dbReference type="PIRSF" id="PIRSF033239">
    <property type="entry name" value="ExoD"/>
    <property type="match status" value="1"/>
</dbReference>
<reference evidence="2 3" key="1">
    <citation type="submission" date="2018-07" db="EMBL/GenBank/DDBJ databases">
        <title>Halomonas montanilacus sp. nov., isolated from Lake Pengyan on Tibetan Plateau.</title>
        <authorList>
            <person name="Lu H."/>
            <person name="Xing P."/>
            <person name="Wu Q."/>
        </authorList>
    </citation>
    <scope>NUCLEOTIDE SEQUENCE [LARGE SCALE GENOMIC DNA]</scope>
    <source>
        <strain evidence="2 3">PYC7W</strain>
    </source>
</reference>
<name>A0A368TQC7_9GAMM</name>